<comment type="caution">
    <text evidence="1">The sequence shown here is derived from an EMBL/GenBank/DDBJ whole genome shotgun (WGS) entry which is preliminary data.</text>
</comment>
<dbReference type="EMBL" id="JAOYFB010000036">
    <property type="protein sequence ID" value="KAK4020423.1"/>
    <property type="molecule type" value="Genomic_DNA"/>
</dbReference>
<proteinExistence type="predicted"/>
<keyword evidence="2" id="KW-1185">Reference proteome</keyword>
<reference evidence="1 2" key="1">
    <citation type="journal article" date="2023" name="Nucleic Acids Res.">
        <title>The hologenome of Daphnia magna reveals possible DNA methylation and microbiome-mediated evolution of the host genome.</title>
        <authorList>
            <person name="Chaturvedi A."/>
            <person name="Li X."/>
            <person name="Dhandapani V."/>
            <person name="Marshall H."/>
            <person name="Kissane S."/>
            <person name="Cuenca-Cambronero M."/>
            <person name="Asole G."/>
            <person name="Calvet F."/>
            <person name="Ruiz-Romero M."/>
            <person name="Marangio P."/>
            <person name="Guigo R."/>
            <person name="Rago D."/>
            <person name="Mirbahai L."/>
            <person name="Eastwood N."/>
            <person name="Colbourne J.K."/>
            <person name="Zhou J."/>
            <person name="Mallon E."/>
            <person name="Orsini L."/>
        </authorList>
    </citation>
    <scope>NUCLEOTIDE SEQUENCE [LARGE SCALE GENOMIC DNA]</scope>
    <source>
        <strain evidence="1">LRV0_1</strain>
    </source>
</reference>
<organism evidence="1 2">
    <name type="scientific">Daphnia magna</name>
    <dbReference type="NCBI Taxonomy" id="35525"/>
    <lineage>
        <taxon>Eukaryota</taxon>
        <taxon>Metazoa</taxon>
        <taxon>Ecdysozoa</taxon>
        <taxon>Arthropoda</taxon>
        <taxon>Crustacea</taxon>
        <taxon>Branchiopoda</taxon>
        <taxon>Diplostraca</taxon>
        <taxon>Cladocera</taxon>
        <taxon>Anomopoda</taxon>
        <taxon>Daphniidae</taxon>
        <taxon>Daphnia</taxon>
    </lineage>
</organism>
<sequence length="64" mass="7313">MKQQRCCVLPNVMACTQPEMMAFLSTFERGISHAESRRQSIEHVYGSHKDLINQLGLMEATLDM</sequence>
<evidence type="ECO:0000313" key="1">
    <source>
        <dbReference type="EMBL" id="KAK4020423.1"/>
    </source>
</evidence>
<protein>
    <submittedName>
        <fullName evidence="1">Uncharacterized protein</fullName>
    </submittedName>
</protein>
<accession>A0ABR0A610</accession>
<name>A0ABR0A610_9CRUS</name>
<dbReference type="Proteomes" id="UP001234178">
    <property type="component" value="Unassembled WGS sequence"/>
</dbReference>
<evidence type="ECO:0000313" key="2">
    <source>
        <dbReference type="Proteomes" id="UP001234178"/>
    </source>
</evidence>
<gene>
    <name evidence="1" type="ORF">OUZ56_002402</name>
</gene>